<protein>
    <recommendedName>
        <fullName evidence="1">Metallo-beta-lactamase domain-containing protein</fullName>
    </recommendedName>
</protein>
<dbReference type="PANTHER" id="PTHR30619">
    <property type="entry name" value="DNA INTERNALIZATION/COMPETENCE PROTEIN COMEC/REC2"/>
    <property type="match status" value="1"/>
</dbReference>
<reference evidence="2 3" key="1">
    <citation type="journal article" date="2015" name="Stand. Genomic Sci.">
        <title>Genomic Encyclopedia of Bacterial and Archaeal Type Strains, Phase III: the genomes of soil and plant-associated and newly described type strains.</title>
        <authorList>
            <person name="Whitman W.B."/>
            <person name="Woyke T."/>
            <person name="Klenk H.P."/>
            <person name="Zhou Y."/>
            <person name="Lilburn T.G."/>
            <person name="Beck B.J."/>
            <person name="De Vos P."/>
            <person name="Vandamme P."/>
            <person name="Eisen J.A."/>
            <person name="Garrity G."/>
            <person name="Hugenholtz P."/>
            <person name="Kyrpides N.C."/>
        </authorList>
    </citation>
    <scope>NUCLEOTIDE SEQUENCE [LARGE SCALE GENOMIC DNA]</scope>
    <source>
        <strain evidence="2 3">CGMCC 1.2546</strain>
    </source>
</reference>
<dbReference type="Proteomes" id="UP000317122">
    <property type="component" value="Unassembled WGS sequence"/>
</dbReference>
<evidence type="ECO:0000259" key="1">
    <source>
        <dbReference type="Pfam" id="PF00753"/>
    </source>
</evidence>
<dbReference type="InterPro" id="IPR001279">
    <property type="entry name" value="Metallo-B-lactamas"/>
</dbReference>
<dbReference type="EMBL" id="VLKT01000031">
    <property type="protein sequence ID" value="TWI31101.1"/>
    <property type="molecule type" value="Genomic_DNA"/>
</dbReference>
<proteinExistence type="predicted"/>
<keyword evidence="3" id="KW-1185">Reference proteome</keyword>
<dbReference type="SUPFAM" id="SSF56281">
    <property type="entry name" value="Metallo-hydrolase/oxidoreductase"/>
    <property type="match status" value="1"/>
</dbReference>
<dbReference type="RefSeq" id="WP_145720631.1">
    <property type="nucleotide sequence ID" value="NZ_BSPF01000064.1"/>
</dbReference>
<sequence length="528" mass="58629">MPKMKAPASGVTVRMYRQGHGDCFLLAMRDPDGGPFYMLIDCGLWTGSEVAPDRTIDRIIADIGEATGNHLNVVLITHEHMDHVNGFGAEDAQQQPHFDGIDIDETWLAWTEDATDSDANKLRKRFGDTLLALAGAALKLRFAVDSRAKSSYETVRDLLMFETGATDEASLHVALSELQSHAFAADGSKNMSNAVRKLKLAIKYIRDKAANGVRFFSPGDDHQPVGKDGPRIYALGPPRSEELLLSLDPHSGEGFHIDSSALGLMAATEPDPDPLRPKGRIFDKRFGLPRKELEKGDNDASLAQLVRSAYGKDRSVAEVRGFFIDRYGRKALGQPAAQTWRQIDDDWLNSAETLALRLNKEVNNTSLVIAIELPKTGKVLLFTGDAQRGNWISWGTLEWMVDGKKVKARDLLGRTVFYKVGHHGSHNATLSGEVTSDFANLAWLASGKYEDEFVAVIPANRVWAYGKEKPWPHPLKSIEEALLKKARGRVFRSDLDDVARPEDVSLAQWTKFKHKATDLYFEYTVSDK</sequence>
<feature type="domain" description="Metallo-beta-lactamase" evidence="1">
    <location>
        <begin position="23"/>
        <end position="95"/>
    </location>
</feature>
<comment type="caution">
    <text evidence="2">The sequence shown here is derived from an EMBL/GenBank/DDBJ whole genome shotgun (WGS) entry which is preliminary data.</text>
</comment>
<evidence type="ECO:0000313" key="2">
    <source>
        <dbReference type="EMBL" id="TWI31101.1"/>
    </source>
</evidence>
<dbReference type="Pfam" id="PF00753">
    <property type="entry name" value="Lactamase_B"/>
    <property type="match status" value="1"/>
</dbReference>
<dbReference type="OrthoDB" id="7177610at2"/>
<dbReference type="Gene3D" id="3.60.15.10">
    <property type="entry name" value="Ribonuclease Z/Hydroxyacylglutathione hydrolase-like"/>
    <property type="match status" value="1"/>
</dbReference>
<organism evidence="2 3">
    <name type="scientific">Mesorhizobium tianshanense</name>
    <dbReference type="NCBI Taxonomy" id="39844"/>
    <lineage>
        <taxon>Bacteria</taxon>
        <taxon>Pseudomonadati</taxon>
        <taxon>Pseudomonadota</taxon>
        <taxon>Alphaproteobacteria</taxon>
        <taxon>Hyphomicrobiales</taxon>
        <taxon>Phyllobacteriaceae</taxon>
        <taxon>Mesorhizobium</taxon>
    </lineage>
</organism>
<dbReference type="AlphaFoldDB" id="A0A562NGR5"/>
<dbReference type="InterPro" id="IPR036866">
    <property type="entry name" value="RibonucZ/Hydroxyglut_hydro"/>
</dbReference>
<name>A0A562NGR5_9HYPH</name>
<dbReference type="InterPro" id="IPR052159">
    <property type="entry name" value="Competence_DNA_uptake"/>
</dbReference>
<accession>A0A562NGR5</accession>
<evidence type="ECO:0000313" key="3">
    <source>
        <dbReference type="Proteomes" id="UP000317122"/>
    </source>
</evidence>
<gene>
    <name evidence="2" type="ORF">IQ26_04604</name>
</gene>
<dbReference type="PANTHER" id="PTHR30619:SF1">
    <property type="entry name" value="RECOMBINATION PROTEIN 2"/>
    <property type="match status" value="1"/>
</dbReference>